<evidence type="ECO:0000313" key="4">
    <source>
        <dbReference type="EMBL" id="QIT43036.1"/>
    </source>
</evidence>
<gene>
    <name evidence="3" type="ORF">AFM16_05360</name>
    <name evidence="4" type="ORF">HCX60_05475</name>
</gene>
<dbReference type="PROSITE" id="PS01047">
    <property type="entry name" value="HMA_1"/>
    <property type="match status" value="1"/>
</dbReference>
<reference evidence="4 6" key="2">
    <citation type="submission" date="2020-03" db="EMBL/GenBank/DDBJ databases">
        <title>Is there a link between lipid content and antibiotic production in Streptomyces?</title>
        <authorList>
            <person name="David M."/>
            <person name="Lejeune C."/>
            <person name="Abreu S."/>
            <person name="Thibessard A."/>
            <person name="Leblond P."/>
            <person name="Chaminade P."/>
            <person name="Virolle M.-J."/>
        </authorList>
    </citation>
    <scope>NUCLEOTIDE SEQUENCE [LARGE SCALE GENOMIC DNA]</scope>
    <source>
        <strain evidence="4 6">DSM 41481</strain>
    </source>
</reference>
<evidence type="ECO:0000313" key="5">
    <source>
        <dbReference type="Proteomes" id="UP000190306"/>
    </source>
</evidence>
<dbReference type="InterPro" id="IPR006121">
    <property type="entry name" value="HMA_dom"/>
</dbReference>
<dbReference type="PROSITE" id="PS50846">
    <property type="entry name" value="HMA_2"/>
    <property type="match status" value="1"/>
</dbReference>
<evidence type="ECO:0000313" key="6">
    <source>
        <dbReference type="Proteomes" id="UP000502504"/>
    </source>
</evidence>
<feature type="domain" description="HMA" evidence="2">
    <location>
        <begin position="26"/>
        <end position="91"/>
    </location>
</feature>
<evidence type="ECO:0000259" key="2">
    <source>
        <dbReference type="PROSITE" id="PS50846"/>
    </source>
</evidence>
<evidence type="ECO:0000313" key="3">
    <source>
        <dbReference type="EMBL" id="OOQ54030.1"/>
    </source>
</evidence>
<proteinExistence type="predicted"/>
<name>A0AAE6Y553_STRAT</name>
<dbReference type="AlphaFoldDB" id="A0AAE6Y553"/>
<dbReference type="RefSeq" id="WP_053625518.1">
    <property type="nucleotide sequence ID" value="NZ_CM007717.1"/>
</dbReference>
<dbReference type="Gene3D" id="3.30.70.100">
    <property type="match status" value="1"/>
</dbReference>
<accession>A0AAE6Y553</accession>
<dbReference type="Proteomes" id="UP000502504">
    <property type="component" value="Chromosome"/>
</dbReference>
<dbReference type="CDD" id="cd00371">
    <property type="entry name" value="HMA"/>
    <property type="match status" value="1"/>
</dbReference>
<dbReference type="InterPro" id="IPR036163">
    <property type="entry name" value="HMA_dom_sf"/>
</dbReference>
<dbReference type="Proteomes" id="UP000190306">
    <property type="component" value="Chromosome"/>
</dbReference>
<reference evidence="3 5" key="1">
    <citation type="submission" date="2015-07" db="EMBL/GenBank/DDBJ databases">
        <title>Draft Genome Sequence of Streptomyces antibioticus, IMRU 3720 reveals insights in the evolution of actinomycin biosynthetic gene clusters in Streptomyces.</title>
        <authorList>
            <person name="Crnovcic I."/>
            <person name="Ruckert C."/>
            <person name="Kalinowksi J."/>
            <person name="Keller U."/>
        </authorList>
    </citation>
    <scope>NUCLEOTIDE SEQUENCE [LARGE SCALE GENOMIC DNA]</scope>
    <source>
        <strain evidence="3 5">DSM 41481</strain>
    </source>
</reference>
<keyword evidence="1" id="KW-0479">Metal-binding</keyword>
<dbReference type="SUPFAM" id="SSF55008">
    <property type="entry name" value="HMA, heavy metal-associated domain"/>
    <property type="match status" value="1"/>
</dbReference>
<dbReference type="EMBL" id="CP050692">
    <property type="protein sequence ID" value="QIT43036.1"/>
    <property type="molecule type" value="Genomic_DNA"/>
</dbReference>
<evidence type="ECO:0000256" key="1">
    <source>
        <dbReference type="ARBA" id="ARBA00022723"/>
    </source>
</evidence>
<dbReference type="GO" id="GO:0046872">
    <property type="term" value="F:metal ion binding"/>
    <property type="evidence" value="ECO:0007669"/>
    <property type="project" value="UniProtKB-KW"/>
</dbReference>
<sequence>MSSSCCSPNNTCSSGSAEGTVALEGFRTVYTVAGMTCGHCKATLTDAIDAIDGVSNVEVDLASGEVAVISANALDDQVIAGVVDDAGYELTGRAA</sequence>
<dbReference type="EMBL" id="LHQL01000005">
    <property type="protein sequence ID" value="OOQ54030.1"/>
    <property type="molecule type" value="Genomic_DNA"/>
</dbReference>
<organism evidence="4 6">
    <name type="scientific">Streptomyces antibioticus</name>
    <dbReference type="NCBI Taxonomy" id="1890"/>
    <lineage>
        <taxon>Bacteria</taxon>
        <taxon>Bacillati</taxon>
        <taxon>Actinomycetota</taxon>
        <taxon>Actinomycetes</taxon>
        <taxon>Kitasatosporales</taxon>
        <taxon>Streptomycetaceae</taxon>
        <taxon>Streptomyces</taxon>
    </lineage>
</organism>
<protein>
    <submittedName>
        <fullName evidence="3">Copper-binding protein</fullName>
    </submittedName>
    <submittedName>
        <fullName evidence="4">Heavy-metal-associated domain-containing protein</fullName>
    </submittedName>
</protein>
<dbReference type="InterPro" id="IPR017969">
    <property type="entry name" value="Heavy-metal-associated_CS"/>
</dbReference>
<dbReference type="Pfam" id="PF00403">
    <property type="entry name" value="HMA"/>
    <property type="match status" value="1"/>
</dbReference>
<keyword evidence="5" id="KW-1185">Reference proteome</keyword>